<dbReference type="EMBL" id="FOVK01000002">
    <property type="protein sequence ID" value="SFN57085.1"/>
    <property type="molecule type" value="Genomic_DNA"/>
</dbReference>
<accession>A0A1I5A3K3</accession>
<sequence>MEVYSIPMSLGSVRKVLEEGTYGKTRSEHHRRVKQMRAHLFFGFF</sequence>
<dbReference type="Proteomes" id="UP000181899">
    <property type="component" value="Unassembled WGS sequence"/>
</dbReference>
<evidence type="ECO:0000313" key="1">
    <source>
        <dbReference type="EMBL" id="SFN57085.1"/>
    </source>
</evidence>
<proteinExistence type="predicted"/>
<keyword evidence="2" id="KW-1185">Reference proteome</keyword>
<dbReference type="RefSeq" id="WP_177213468.1">
    <property type="nucleotide sequence ID" value="NZ_FOVK01000002.1"/>
</dbReference>
<dbReference type="AlphaFoldDB" id="A0A1I5A3K3"/>
<evidence type="ECO:0000313" key="2">
    <source>
        <dbReference type="Proteomes" id="UP000181899"/>
    </source>
</evidence>
<protein>
    <submittedName>
        <fullName evidence="1">Uncharacterized protein</fullName>
    </submittedName>
</protein>
<gene>
    <name evidence="1" type="ORF">SAMN04488695_102304</name>
</gene>
<reference evidence="1 2" key="1">
    <citation type="submission" date="2016-10" db="EMBL/GenBank/DDBJ databases">
        <authorList>
            <person name="de Groot N.N."/>
        </authorList>
    </citation>
    <scope>NUCLEOTIDE SEQUENCE [LARGE SCALE GENOMIC DNA]</scope>
    <source>
        <strain evidence="1 2">ML2</strain>
    </source>
</reference>
<name>A0A1I5A3K3_9CLOT</name>
<organism evidence="1 2">
    <name type="scientific">Proteiniclasticum ruminis</name>
    <dbReference type="NCBI Taxonomy" id="398199"/>
    <lineage>
        <taxon>Bacteria</taxon>
        <taxon>Bacillati</taxon>
        <taxon>Bacillota</taxon>
        <taxon>Clostridia</taxon>
        <taxon>Eubacteriales</taxon>
        <taxon>Clostridiaceae</taxon>
        <taxon>Proteiniclasticum</taxon>
    </lineage>
</organism>